<dbReference type="SUPFAM" id="SSF46458">
    <property type="entry name" value="Globin-like"/>
    <property type="match status" value="1"/>
</dbReference>
<evidence type="ECO:0000256" key="9">
    <source>
        <dbReference type="ARBA" id="ARBA00022630"/>
    </source>
</evidence>
<keyword evidence="8 23" id="KW-0561">Oxygen transport</keyword>
<keyword evidence="12" id="KW-0274">FAD</keyword>
<comment type="cofactor">
    <cofactor evidence="1">
        <name>heme b</name>
        <dbReference type="ChEBI" id="CHEBI:60344"/>
    </cofactor>
</comment>
<dbReference type="InterPro" id="IPR009050">
    <property type="entry name" value="Globin-like_sf"/>
</dbReference>
<dbReference type="GO" id="GO:0046872">
    <property type="term" value="F:metal ion binding"/>
    <property type="evidence" value="ECO:0007669"/>
    <property type="project" value="UniProtKB-KW"/>
</dbReference>
<dbReference type="InterPro" id="IPR017927">
    <property type="entry name" value="FAD-bd_FR_type"/>
</dbReference>
<comment type="catalytic activity">
    <reaction evidence="22">
        <text>2 nitric oxide + NADPH + 2 O2 = 2 nitrate + NADP(+) + H(+)</text>
        <dbReference type="Rhea" id="RHEA:19465"/>
        <dbReference type="ChEBI" id="CHEBI:15378"/>
        <dbReference type="ChEBI" id="CHEBI:15379"/>
        <dbReference type="ChEBI" id="CHEBI:16480"/>
        <dbReference type="ChEBI" id="CHEBI:17632"/>
        <dbReference type="ChEBI" id="CHEBI:57783"/>
        <dbReference type="ChEBI" id="CHEBI:58349"/>
        <dbReference type="EC" id="1.14.12.17"/>
    </reaction>
</comment>
<dbReference type="GO" id="GO:0008941">
    <property type="term" value="F:nitric oxide dioxygenase NAD(P)H activity"/>
    <property type="evidence" value="ECO:0007669"/>
    <property type="project" value="UniProtKB-EC"/>
</dbReference>
<dbReference type="KEGG" id="daur:Daura_09425"/>
<evidence type="ECO:0000256" key="21">
    <source>
        <dbReference type="ARBA" id="ARBA00048649"/>
    </source>
</evidence>
<keyword evidence="27" id="KW-1185">Reference proteome</keyword>
<evidence type="ECO:0000256" key="23">
    <source>
        <dbReference type="RuleBase" id="RU000356"/>
    </source>
</evidence>
<evidence type="ECO:0000256" key="19">
    <source>
        <dbReference type="ARBA" id="ARBA00030929"/>
    </source>
</evidence>
<feature type="domain" description="FAD-binding FR-type" evidence="25">
    <location>
        <begin position="156"/>
        <end position="269"/>
    </location>
</feature>
<keyword evidence="23" id="KW-0813">Transport</keyword>
<dbReference type="EMBL" id="CP073767">
    <property type="protein sequence ID" value="UWZ56369.1"/>
    <property type="molecule type" value="Genomic_DNA"/>
</dbReference>
<dbReference type="InterPro" id="IPR039261">
    <property type="entry name" value="FNR_nucleotide-bd"/>
</dbReference>
<dbReference type="Pfam" id="PF00042">
    <property type="entry name" value="Globin"/>
    <property type="match status" value="1"/>
</dbReference>
<dbReference type="GO" id="GO:0020037">
    <property type="term" value="F:heme binding"/>
    <property type="evidence" value="ECO:0007669"/>
    <property type="project" value="InterPro"/>
</dbReference>
<keyword evidence="16" id="KW-0411">Iron-sulfur</keyword>
<dbReference type="PANTHER" id="PTHR43396:SF3">
    <property type="entry name" value="FLAVOHEMOPROTEIN"/>
    <property type="match status" value="1"/>
</dbReference>
<dbReference type="EC" id="1.14.12.17" evidence="5"/>
<dbReference type="Proteomes" id="UP001058003">
    <property type="component" value="Chromosome"/>
</dbReference>
<dbReference type="GO" id="GO:0071500">
    <property type="term" value="P:cellular response to nitrosative stress"/>
    <property type="evidence" value="ECO:0007669"/>
    <property type="project" value="TreeGrafter"/>
</dbReference>
<evidence type="ECO:0000256" key="6">
    <source>
        <dbReference type="ARBA" id="ARBA00014637"/>
    </source>
</evidence>
<dbReference type="PROSITE" id="PS51384">
    <property type="entry name" value="FAD_FR"/>
    <property type="match status" value="1"/>
</dbReference>
<comment type="cofactor">
    <cofactor evidence="2">
        <name>FAD</name>
        <dbReference type="ChEBI" id="CHEBI:57692"/>
    </cofactor>
</comment>
<keyword evidence="13" id="KW-0521">NADP</keyword>
<evidence type="ECO:0000256" key="13">
    <source>
        <dbReference type="ARBA" id="ARBA00022857"/>
    </source>
</evidence>
<evidence type="ECO:0000256" key="3">
    <source>
        <dbReference type="ARBA" id="ARBA00006401"/>
    </source>
</evidence>
<dbReference type="GO" id="GO:0051537">
    <property type="term" value="F:2 iron, 2 sulfur cluster binding"/>
    <property type="evidence" value="ECO:0007669"/>
    <property type="project" value="UniProtKB-KW"/>
</dbReference>
<dbReference type="CDD" id="cd06184">
    <property type="entry name" value="flavohem_like_fad_nad_binding"/>
    <property type="match status" value="1"/>
</dbReference>
<comment type="similarity">
    <text evidence="3">In the C-terminal section; belongs to the flavoprotein pyridine nucleotide cytochrome reductase family.</text>
</comment>
<evidence type="ECO:0000256" key="5">
    <source>
        <dbReference type="ARBA" id="ARBA00012229"/>
    </source>
</evidence>
<dbReference type="PANTHER" id="PTHR43396">
    <property type="entry name" value="FLAVOHEMOPROTEIN"/>
    <property type="match status" value="1"/>
</dbReference>
<evidence type="ECO:0000256" key="7">
    <source>
        <dbReference type="ARBA" id="ARBA00022617"/>
    </source>
</evidence>
<proteinExistence type="inferred from homology"/>
<evidence type="ECO:0000313" key="26">
    <source>
        <dbReference type="EMBL" id="UWZ56369.1"/>
    </source>
</evidence>
<evidence type="ECO:0000256" key="15">
    <source>
        <dbReference type="ARBA" id="ARBA00023004"/>
    </source>
</evidence>
<dbReference type="SUPFAM" id="SSF52343">
    <property type="entry name" value="Ferredoxin reductase-like, C-terminal NADP-linked domain"/>
    <property type="match status" value="1"/>
</dbReference>
<evidence type="ECO:0000256" key="8">
    <source>
        <dbReference type="ARBA" id="ARBA00022621"/>
    </source>
</evidence>
<dbReference type="PROSITE" id="PS01033">
    <property type="entry name" value="GLOBIN"/>
    <property type="match status" value="1"/>
</dbReference>
<evidence type="ECO:0000256" key="18">
    <source>
        <dbReference type="ARBA" id="ARBA00030024"/>
    </source>
</evidence>
<evidence type="ECO:0000256" key="17">
    <source>
        <dbReference type="ARBA" id="ARBA00023027"/>
    </source>
</evidence>
<keyword evidence="11" id="KW-0479">Metal-binding</keyword>
<evidence type="ECO:0000256" key="1">
    <source>
        <dbReference type="ARBA" id="ARBA00001970"/>
    </source>
</evidence>
<dbReference type="FunFam" id="1.10.490.10:FF:000003">
    <property type="entry name" value="Flavohemoprotein"/>
    <property type="match status" value="1"/>
</dbReference>
<dbReference type="Gene3D" id="2.40.30.10">
    <property type="entry name" value="Translation factors"/>
    <property type="match status" value="1"/>
</dbReference>
<dbReference type="FunFam" id="3.40.50.80:FF:000010">
    <property type="entry name" value="Flavohemoprotein"/>
    <property type="match status" value="1"/>
</dbReference>
<evidence type="ECO:0000256" key="4">
    <source>
        <dbReference type="ARBA" id="ARBA00008414"/>
    </source>
</evidence>
<keyword evidence="15" id="KW-0408">Iron</keyword>
<organism evidence="26 27">
    <name type="scientific">Dactylosporangium aurantiacum</name>
    <dbReference type="NCBI Taxonomy" id="35754"/>
    <lineage>
        <taxon>Bacteria</taxon>
        <taxon>Bacillati</taxon>
        <taxon>Actinomycetota</taxon>
        <taxon>Actinomycetes</taxon>
        <taxon>Micromonosporales</taxon>
        <taxon>Micromonosporaceae</taxon>
        <taxon>Dactylosporangium</taxon>
    </lineage>
</organism>
<evidence type="ECO:0000259" key="25">
    <source>
        <dbReference type="PROSITE" id="PS51384"/>
    </source>
</evidence>
<gene>
    <name evidence="26" type="primary">hmpA</name>
    <name evidence="26" type="ORF">Daura_09425</name>
</gene>
<dbReference type="Gene3D" id="1.10.490.10">
    <property type="entry name" value="Globins"/>
    <property type="match status" value="1"/>
</dbReference>
<keyword evidence="17" id="KW-0520">NAD</keyword>
<evidence type="ECO:0000256" key="14">
    <source>
        <dbReference type="ARBA" id="ARBA00023002"/>
    </source>
</evidence>
<keyword evidence="9" id="KW-0285">Flavoprotein</keyword>
<dbReference type="CDD" id="cd08922">
    <property type="entry name" value="FHb-globin"/>
    <property type="match status" value="1"/>
</dbReference>
<evidence type="ECO:0000313" key="27">
    <source>
        <dbReference type="Proteomes" id="UP001058003"/>
    </source>
</evidence>
<feature type="domain" description="Globin" evidence="24">
    <location>
        <begin position="5"/>
        <end position="142"/>
    </location>
</feature>
<name>A0A9Q9IHN0_9ACTN</name>
<evidence type="ECO:0000256" key="10">
    <source>
        <dbReference type="ARBA" id="ARBA00022714"/>
    </source>
</evidence>
<evidence type="ECO:0000256" key="22">
    <source>
        <dbReference type="ARBA" id="ARBA00049433"/>
    </source>
</evidence>
<evidence type="ECO:0000256" key="11">
    <source>
        <dbReference type="ARBA" id="ARBA00022723"/>
    </source>
</evidence>
<dbReference type="InterPro" id="IPR017938">
    <property type="entry name" value="Riboflavin_synthase-like_b-brl"/>
</dbReference>
<dbReference type="GO" id="GO:0019825">
    <property type="term" value="F:oxygen binding"/>
    <property type="evidence" value="ECO:0007669"/>
    <property type="project" value="InterPro"/>
</dbReference>
<dbReference type="Pfam" id="PF00970">
    <property type="entry name" value="FAD_binding_6"/>
    <property type="match status" value="1"/>
</dbReference>
<dbReference type="NCBIfam" id="NF009805">
    <property type="entry name" value="PRK13289.1"/>
    <property type="match status" value="1"/>
</dbReference>
<keyword evidence="7 23" id="KW-0349">Heme</keyword>
<dbReference type="GO" id="GO:0071949">
    <property type="term" value="F:FAD binding"/>
    <property type="evidence" value="ECO:0007669"/>
    <property type="project" value="TreeGrafter"/>
</dbReference>
<dbReference type="InterPro" id="IPR012292">
    <property type="entry name" value="Globin/Proto"/>
</dbReference>
<dbReference type="InterPro" id="IPR001433">
    <property type="entry name" value="OxRdtase_FAD/NAD-bd"/>
</dbReference>
<dbReference type="OrthoDB" id="9801223at2"/>
<dbReference type="FunFam" id="2.40.30.10:FF:000034">
    <property type="entry name" value="Flavohemoprotein"/>
    <property type="match status" value="1"/>
</dbReference>
<evidence type="ECO:0000256" key="2">
    <source>
        <dbReference type="ARBA" id="ARBA00001974"/>
    </source>
</evidence>
<dbReference type="RefSeq" id="WP_033359798.1">
    <property type="nucleotide sequence ID" value="NZ_CP073767.1"/>
</dbReference>
<dbReference type="InterPro" id="IPR000971">
    <property type="entry name" value="Globin"/>
</dbReference>
<dbReference type="SUPFAM" id="SSF63380">
    <property type="entry name" value="Riboflavin synthase domain-like"/>
    <property type="match status" value="1"/>
</dbReference>
<keyword evidence="10" id="KW-0001">2Fe-2S</keyword>
<evidence type="ECO:0000259" key="24">
    <source>
        <dbReference type="PROSITE" id="PS01033"/>
    </source>
</evidence>
<evidence type="ECO:0000256" key="20">
    <source>
        <dbReference type="ARBA" id="ARBA00033187"/>
    </source>
</evidence>
<evidence type="ECO:0000256" key="12">
    <source>
        <dbReference type="ARBA" id="ARBA00022827"/>
    </source>
</evidence>
<dbReference type="Pfam" id="PF00175">
    <property type="entry name" value="NAD_binding_1"/>
    <property type="match status" value="1"/>
</dbReference>
<dbReference type="AlphaFoldDB" id="A0A9Q9IHN0"/>
<dbReference type="InterPro" id="IPR008333">
    <property type="entry name" value="Cbr1-like_FAD-bd_dom"/>
</dbReference>
<accession>A0A9Q9IHN0</accession>
<evidence type="ECO:0000256" key="16">
    <source>
        <dbReference type="ARBA" id="ARBA00023014"/>
    </source>
</evidence>
<keyword evidence="14 26" id="KW-0560">Oxidoreductase</keyword>
<dbReference type="Gene3D" id="3.40.50.80">
    <property type="entry name" value="Nucleotide-binding domain of ferredoxin-NADP reductase (FNR) module"/>
    <property type="match status" value="1"/>
</dbReference>
<reference evidence="26" key="1">
    <citation type="submission" date="2021-04" db="EMBL/GenBank/DDBJ databases">
        <title>Dactylosporangium aurantiacum NRRL B-8018 full assembly.</title>
        <authorList>
            <person name="Hartkoorn R.C."/>
            <person name="Beaudoing E."/>
            <person name="Hot D."/>
        </authorList>
    </citation>
    <scope>NUCLEOTIDE SEQUENCE</scope>
    <source>
        <strain evidence="26">NRRL B-8018</strain>
    </source>
</reference>
<sequence length="411" mass="45941">MTGSALSPRTVRTVKATAPVLRERGLEITRRMYEILFQDEEIKSLFNQSHHGRSGSQPRSLAGAIHAYADNIDHLDECRPMIERIAQKHTSLHIRPEQYPAVGRALIGALRDVLDQAATDEVIEAWTQAYDFLADVLTRRERDIYDRNTRTPGGWVGWRDFTVDRVVPESQIIKSFYLRPSDAGPVMAFRPGQYLTVRLGVPGQEPVVRNYTVSCAPGRDHYRITVKREDPGEDAPYAPPGVASSYLHEEVGPGDVIQVSAPAGDFFLDETSRRPLVLLSGGVGLTPMVCVLEHLVERGTPPETWFVHAALGGRQHAMRQHVRDLAATGPIHPVVFYEHPAPEDVRGRDYDLPGRVTMDWLKSAVPVADADFYFCGPRGFMRMLAIGLRALDVPDERIHFEFFGPAEALYA</sequence>
<dbReference type="GO" id="GO:0005344">
    <property type="term" value="F:oxygen carrier activity"/>
    <property type="evidence" value="ECO:0007669"/>
    <property type="project" value="UniProtKB-KW"/>
</dbReference>
<dbReference type="GO" id="GO:0046210">
    <property type="term" value="P:nitric oxide catabolic process"/>
    <property type="evidence" value="ECO:0007669"/>
    <property type="project" value="TreeGrafter"/>
</dbReference>
<protein>
    <recommendedName>
        <fullName evidence="6">Flavohemoprotein</fullName>
        <ecNumber evidence="5">1.14.12.17</ecNumber>
    </recommendedName>
    <alternativeName>
        <fullName evidence="19">Flavohemoglobin</fullName>
    </alternativeName>
    <alternativeName>
        <fullName evidence="18">Hemoglobin-like protein</fullName>
    </alternativeName>
    <alternativeName>
        <fullName evidence="20">Nitric oxide dioxygenase</fullName>
    </alternativeName>
</protein>
<comment type="similarity">
    <text evidence="4">Belongs to the globin family. Two-domain flavohemoproteins subfamily.</text>
</comment>
<comment type="catalytic activity">
    <reaction evidence="21">
        <text>2 nitric oxide + NADH + 2 O2 = 2 nitrate + NAD(+) + H(+)</text>
        <dbReference type="Rhea" id="RHEA:19469"/>
        <dbReference type="ChEBI" id="CHEBI:15378"/>
        <dbReference type="ChEBI" id="CHEBI:15379"/>
        <dbReference type="ChEBI" id="CHEBI:16480"/>
        <dbReference type="ChEBI" id="CHEBI:17632"/>
        <dbReference type="ChEBI" id="CHEBI:57540"/>
        <dbReference type="ChEBI" id="CHEBI:57945"/>
        <dbReference type="EC" id="1.14.12.17"/>
    </reaction>
</comment>